<reference evidence="2 3" key="1">
    <citation type="journal article" date="2023" name="bioRxiv">
        <title>High-quality genome assemblies of four members of thePodospora anserinaspecies complex.</title>
        <authorList>
            <person name="Ament-Velasquez S.L."/>
            <person name="Vogan A.A."/>
            <person name="Wallerman O."/>
            <person name="Hartmann F."/>
            <person name="Gautier V."/>
            <person name="Silar P."/>
            <person name="Giraud T."/>
            <person name="Johannesson H."/>
        </authorList>
    </citation>
    <scope>NUCLEOTIDE SEQUENCE [LARGE SCALE GENOMIC DNA]</scope>
    <source>
        <strain evidence="2 3">CBS 112042</strain>
    </source>
</reference>
<dbReference type="GeneID" id="87898470"/>
<evidence type="ECO:0000313" key="2">
    <source>
        <dbReference type="EMBL" id="KAK4643565.1"/>
    </source>
</evidence>
<accession>A0ABR0FKQ1</accession>
<dbReference type="RefSeq" id="XP_062732541.1">
    <property type="nucleotide sequence ID" value="XM_062878989.1"/>
</dbReference>
<dbReference type="EMBL" id="JAFFGZ010000006">
    <property type="protein sequence ID" value="KAK4643565.1"/>
    <property type="molecule type" value="Genomic_DNA"/>
</dbReference>
<protein>
    <submittedName>
        <fullName evidence="2">Uncharacterized protein</fullName>
    </submittedName>
</protein>
<organism evidence="2 3">
    <name type="scientific">Podospora bellae-mahoneyi</name>
    <dbReference type="NCBI Taxonomy" id="2093777"/>
    <lineage>
        <taxon>Eukaryota</taxon>
        <taxon>Fungi</taxon>
        <taxon>Dikarya</taxon>
        <taxon>Ascomycota</taxon>
        <taxon>Pezizomycotina</taxon>
        <taxon>Sordariomycetes</taxon>
        <taxon>Sordariomycetidae</taxon>
        <taxon>Sordariales</taxon>
        <taxon>Podosporaceae</taxon>
        <taxon>Podospora</taxon>
    </lineage>
</organism>
<feature type="compositionally biased region" description="Polar residues" evidence="1">
    <location>
        <begin position="200"/>
        <end position="214"/>
    </location>
</feature>
<dbReference type="Proteomes" id="UP001322138">
    <property type="component" value="Unassembled WGS sequence"/>
</dbReference>
<evidence type="ECO:0000313" key="3">
    <source>
        <dbReference type="Proteomes" id="UP001322138"/>
    </source>
</evidence>
<feature type="region of interest" description="Disordered" evidence="1">
    <location>
        <begin position="169"/>
        <end position="214"/>
    </location>
</feature>
<sequence length="297" mass="31954">MAQTSSTGEADTFDSICITGLHEHSHGGLASGSLEHFVSPISIDLGGPHTISTALASKLLEIGLDELDALVKIKRHIVHVDWRYETPNPKFTTRHLVIAGSSPMIAFAGGTQWFENVARTSVFRGEQERMPIPDYLRDPAWITSLTSRKPSLNTGPQLGNLSGLQNTCRQGPNRWARALSPPELPDTSRTVSPDPEDDQLSNCSDPASTGSAFSEATAPSIYTPAPSRQNSSSLADINGAWMDCQIQQQFQSEAFQQQRKQAEALYMRTGDVSGLIGVIKTASQFSQSGSSTGALGP</sequence>
<gene>
    <name evidence="2" type="ORF">QC761_407100</name>
</gene>
<proteinExistence type="predicted"/>
<name>A0ABR0FKQ1_9PEZI</name>
<evidence type="ECO:0000256" key="1">
    <source>
        <dbReference type="SAM" id="MobiDB-lite"/>
    </source>
</evidence>
<comment type="caution">
    <text evidence="2">The sequence shown here is derived from an EMBL/GenBank/DDBJ whole genome shotgun (WGS) entry which is preliminary data.</text>
</comment>
<keyword evidence="3" id="KW-1185">Reference proteome</keyword>